<keyword evidence="9 19" id="KW-0808">Transferase</keyword>
<feature type="transmembrane region" description="Helical" evidence="19">
    <location>
        <begin position="112"/>
        <end position="131"/>
    </location>
</feature>
<dbReference type="RefSeq" id="WP_263544014.1">
    <property type="nucleotide sequence ID" value="NZ_JAOVZO020000018.1"/>
</dbReference>
<evidence type="ECO:0000256" key="1">
    <source>
        <dbReference type="ARBA" id="ARBA00001946"/>
    </source>
</evidence>
<reference evidence="20" key="1">
    <citation type="submission" date="2023-02" db="EMBL/GenBank/DDBJ databases">
        <title>Tahibacter soli sp. nov. isolated from soil.</title>
        <authorList>
            <person name="Baek J.H."/>
            <person name="Lee J.K."/>
            <person name="Choi D.G."/>
            <person name="Jeon C.O."/>
        </authorList>
    </citation>
    <scope>NUCLEOTIDE SEQUENCE</scope>
    <source>
        <strain evidence="20">BL</strain>
    </source>
</reference>
<proteinExistence type="inferred from homology"/>
<dbReference type="InterPro" id="IPR003805">
    <property type="entry name" value="CobS"/>
</dbReference>
<evidence type="ECO:0000256" key="14">
    <source>
        <dbReference type="ARBA" id="ARBA00025228"/>
    </source>
</evidence>
<keyword evidence="12 19" id="KW-1133">Transmembrane helix</keyword>
<dbReference type="GO" id="GO:0051073">
    <property type="term" value="F:adenosylcobinamide-GDP ribazoletransferase activity"/>
    <property type="evidence" value="ECO:0007669"/>
    <property type="project" value="UniProtKB-UniRule"/>
</dbReference>
<dbReference type="GO" id="GO:0008818">
    <property type="term" value="F:cobalamin 5'-phosphate synthase activity"/>
    <property type="evidence" value="ECO:0007669"/>
    <property type="project" value="UniProtKB-UniRule"/>
</dbReference>
<organism evidence="20 21">
    <name type="scientific">Tahibacter soli</name>
    <dbReference type="NCBI Taxonomy" id="2983605"/>
    <lineage>
        <taxon>Bacteria</taxon>
        <taxon>Pseudomonadati</taxon>
        <taxon>Pseudomonadota</taxon>
        <taxon>Gammaproteobacteria</taxon>
        <taxon>Lysobacterales</taxon>
        <taxon>Rhodanobacteraceae</taxon>
        <taxon>Tahibacter</taxon>
    </lineage>
</organism>
<feature type="transmembrane region" description="Helical" evidence="19">
    <location>
        <begin position="61"/>
        <end position="80"/>
    </location>
</feature>
<evidence type="ECO:0000256" key="8">
    <source>
        <dbReference type="ARBA" id="ARBA00022573"/>
    </source>
</evidence>
<evidence type="ECO:0000256" key="9">
    <source>
        <dbReference type="ARBA" id="ARBA00022679"/>
    </source>
</evidence>
<dbReference type="PANTHER" id="PTHR34148">
    <property type="entry name" value="ADENOSYLCOBINAMIDE-GDP RIBAZOLETRANSFERASE"/>
    <property type="match status" value="1"/>
</dbReference>
<gene>
    <name evidence="19" type="primary">cobS</name>
    <name evidence="20" type="ORF">OD750_018045</name>
</gene>
<evidence type="ECO:0000256" key="12">
    <source>
        <dbReference type="ARBA" id="ARBA00022989"/>
    </source>
</evidence>
<evidence type="ECO:0000256" key="4">
    <source>
        <dbReference type="ARBA" id="ARBA00010561"/>
    </source>
</evidence>
<comment type="function">
    <text evidence="14 19">Joins adenosylcobinamide-GDP and alpha-ribazole to generate adenosylcobalamin (Ado-cobalamin). Also synthesizes adenosylcobalamin 5'-phosphate from adenosylcobinamide-GDP and alpha-ribazole 5'-phosphate.</text>
</comment>
<dbReference type="Proteomes" id="UP001139971">
    <property type="component" value="Unassembled WGS sequence"/>
</dbReference>
<feature type="transmembrane region" description="Helical" evidence="19">
    <location>
        <begin position="180"/>
        <end position="208"/>
    </location>
</feature>
<keyword evidence="8 19" id="KW-0169">Cobalamin biosynthesis</keyword>
<keyword evidence="13 19" id="KW-0472">Membrane</keyword>
<dbReference type="EC" id="2.7.8.26" evidence="5 19"/>
<evidence type="ECO:0000256" key="17">
    <source>
        <dbReference type="ARBA" id="ARBA00048623"/>
    </source>
</evidence>
<comment type="catalytic activity">
    <reaction evidence="17 19">
        <text>alpha-ribazole + adenosylcob(III)inamide-GDP = adenosylcob(III)alamin + GMP + H(+)</text>
        <dbReference type="Rhea" id="RHEA:16049"/>
        <dbReference type="ChEBI" id="CHEBI:10329"/>
        <dbReference type="ChEBI" id="CHEBI:15378"/>
        <dbReference type="ChEBI" id="CHEBI:18408"/>
        <dbReference type="ChEBI" id="CHEBI:58115"/>
        <dbReference type="ChEBI" id="CHEBI:60487"/>
        <dbReference type="EC" id="2.7.8.26"/>
    </reaction>
</comment>
<dbReference type="HAMAP" id="MF_00719">
    <property type="entry name" value="CobS"/>
    <property type="match status" value="1"/>
</dbReference>
<name>A0A9X3YNA2_9GAMM</name>
<dbReference type="GO" id="GO:0009236">
    <property type="term" value="P:cobalamin biosynthetic process"/>
    <property type="evidence" value="ECO:0007669"/>
    <property type="project" value="UniProtKB-UniRule"/>
</dbReference>
<dbReference type="NCBIfam" id="NF001278">
    <property type="entry name" value="PRK00235.1-5"/>
    <property type="match status" value="1"/>
</dbReference>
<comment type="caution">
    <text evidence="20">The sequence shown here is derived from an EMBL/GenBank/DDBJ whole genome shotgun (WGS) entry which is preliminary data.</text>
</comment>
<dbReference type="PANTHER" id="PTHR34148:SF1">
    <property type="entry name" value="ADENOSYLCOBINAMIDE-GDP RIBAZOLETRANSFERASE"/>
    <property type="match status" value="1"/>
</dbReference>
<dbReference type="GO" id="GO:0005886">
    <property type="term" value="C:plasma membrane"/>
    <property type="evidence" value="ECO:0007669"/>
    <property type="project" value="UniProtKB-SubCell"/>
</dbReference>
<evidence type="ECO:0000313" key="21">
    <source>
        <dbReference type="Proteomes" id="UP001139971"/>
    </source>
</evidence>
<comment type="similarity">
    <text evidence="4 19">Belongs to the CobS family.</text>
</comment>
<protein>
    <recommendedName>
        <fullName evidence="6 19">Adenosylcobinamide-GDP ribazoletransferase</fullName>
        <ecNumber evidence="5 19">2.7.8.26</ecNumber>
    </recommendedName>
    <alternativeName>
        <fullName evidence="16 19">Cobalamin synthase</fullName>
    </alternativeName>
    <alternativeName>
        <fullName evidence="15 19">Cobalamin-5'-phosphate synthase</fullName>
    </alternativeName>
</protein>
<evidence type="ECO:0000256" key="6">
    <source>
        <dbReference type="ARBA" id="ARBA00015850"/>
    </source>
</evidence>
<evidence type="ECO:0000256" key="15">
    <source>
        <dbReference type="ARBA" id="ARBA00032605"/>
    </source>
</evidence>
<dbReference type="Pfam" id="PF02654">
    <property type="entry name" value="CobS"/>
    <property type="match status" value="1"/>
</dbReference>
<comment type="pathway">
    <text evidence="3 19">Cofactor biosynthesis; adenosylcobalamin biosynthesis; adenosylcobalamin from cob(II)yrinate a,c-diamide: step 7/7.</text>
</comment>
<comment type="cofactor">
    <cofactor evidence="1 19">
        <name>Mg(2+)</name>
        <dbReference type="ChEBI" id="CHEBI:18420"/>
    </cofactor>
</comment>
<dbReference type="NCBIfam" id="TIGR00317">
    <property type="entry name" value="cobS"/>
    <property type="match status" value="1"/>
</dbReference>
<evidence type="ECO:0000256" key="19">
    <source>
        <dbReference type="HAMAP-Rule" id="MF_00719"/>
    </source>
</evidence>
<comment type="catalytic activity">
    <reaction evidence="18 19">
        <text>alpha-ribazole 5'-phosphate + adenosylcob(III)inamide-GDP = adenosylcob(III)alamin 5'-phosphate + GMP + H(+)</text>
        <dbReference type="Rhea" id="RHEA:23560"/>
        <dbReference type="ChEBI" id="CHEBI:15378"/>
        <dbReference type="ChEBI" id="CHEBI:57918"/>
        <dbReference type="ChEBI" id="CHEBI:58115"/>
        <dbReference type="ChEBI" id="CHEBI:60487"/>
        <dbReference type="ChEBI" id="CHEBI:60493"/>
        <dbReference type="EC" id="2.7.8.26"/>
    </reaction>
</comment>
<sequence length="241" mass="24774">MNPWRPPLVALQFLTRIPVRLRDAASDAEVGASMAWYPAIGLGIGVLLALVAWTLADAQPLLRAALVLAVWVALTGGLHLDGLADSADAWVGGGTSAERTLAIMKDPRSGPIAVVVLVVVLLLKFAALASLPRDAWPALVAAPLLGRAALPLLFATTRYVRAGGLGSVLAQHLPHGACLAVAVASAAAVWIFAAPTPVAVAALVFVAWRRAMVRRIGGCTGDTAGAMVELVEVVALVALAL</sequence>
<dbReference type="AlphaFoldDB" id="A0A9X3YNA2"/>
<feature type="transmembrane region" description="Helical" evidence="19">
    <location>
        <begin position="138"/>
        <end position="160"/>
    </location>
</feature>
<evidence type="ECO:0000256" key="2">
    <source>
        <dbReference type="ARBA" id="ARBA00004651"/>
    </source>
</evidence>
<evidence type="ECO:0000256" key="18">
    <source>
        <dbReference type="ARBA" id="ARBA00049504"/>
    </source>
</evidence>
<evidence type="ECO:0000256" key="7">
    <source>
        <dbReference type="ARBA" id="ARBA00022475"/>
    </source>
</evidence>
<accession>A0A9X3YNA2</accession>
<dbReference type="EMBL" id="JAOVZO020000018">
    <property type="protein sequence ID" value="MDC8014450.1"/>
    <property type="molecule type" value="Genomic_DNA"/>
</dbReference>
<evidence type="ECO:0000256" key="10">
    <source>
        <dbReference type="ARBA" id="ARBA00022692"/>
    </source>
</evidence>
<evidence type="ECO:0000256" key="13">
    <source>
        <dbReference type="ARBA" id="ARBA00023136"/>
    </source>
</evidence>
<comment type="subcellular location">
    <subcellularLocation>
        <location evidence="2 19">Cell membrane</location>
        <topology evidence="2 19">Multi-pass membrane protein</topology>
    </subcellularLocation>
</comment>
<evidence type="ECO:0000256" key="16">
    <source>
        <dbReference type="ARBA" id="ARBA00032853"/>
    </source>
</evidence>
<evidence type="ECO:0000256" key="5">
    <source>
        <dbReference type="ARBA" id="ARBA00013200"/>
    </source>
</evidence>
<keyword evidence="7 19" id="KW-1003">Cell membrane</keyword>
<evidence type="ECO:0000313" key="20">
    <source>
        <dbReference type="EMBL" id="MDC8014450.1"/>
    </source>
</evidence>
<feature type="transmembrane region" description="Helical" evidence="19">
    <location>
        <begin position="34"/>
        <end position="54"/>
    </location>
</feature>
<keyword evidence="21" id="KW-1185">Reference proteome</keyword>
<keyword evidence="10 19" id="KW-0812">Transmembrane</keyword>
<keyword evidence="11 19" id="KW-0460">Magnesium</keyword>
<evidence type="ECO:0000256" key="11">
    <source>
        <dbReference type="ARBA" id="ARBA00022842"/>
    </source>
</evidence>
<evidence type="ECO:0000256" key="3">
    <source>
        <dbReference type="ARBA" id="ARBA00004663"/>
    </source>
</evidence>